<feature type="domain" description="Putative peptidoglycan binding" evidence="1">
    <location>
        <begin position="213"/>
        <end position="284"/>
    </location>
</feature>
<sequence length="290" mass="31600">MNKNQTVATFSIVGFDPKTKELGIAVQSKFLGVGAVVPWAKAGVGAVATQSYANTSYGPEGLELMAGGKSAQETMDVLVEKDIEKQSRQVGIVDANGNSATFTGSDCYHWAGGIAGPNFAAQGNILVSAKTVEMMVETFKNSDGQLSERLLSALDAGQNAGGDSRGKQSAALLIVKEQGGYGGFNDRYIDLRVDDHPEPIKELIRLHKLQQLYFSKTKSNHVLKIKGEVKEQLISILSQLDYLSTKEVSDEHLNRAFKTFIHTENFEERDLGIGRIDKEVLEFMKGIVKK</sequence>
<comment type="caution">
    <text evidence="2">The sequence shown here is derived from an EMBL/GenBank/DDBJ whole genome shotgun (WGS) entry which is preliminary data.</text>
</comment>
<protein>
    <submittedName>
        <fullName evidence="2">DUF1028 domain-containing protein</fullName>
    </submittedName>
</protein>
<dbReference type="Proteomes" id="UP000448943">
    <property type="component" value="Unassembled WGS sequence"/>
</dbReference>
<dbReference type="InterPro" id="IPR014927">
    <property type="entry name" value="PG-bd_2"/>
</dbReference>
<name>A0A6N9PXM1_9BACL</name>
<dbReference type="Gene3D" id="3.60.20.10">
    <property type="entry name" value="Glutamine Phosphoribosylpyrophosphate, subunit 1, domain 1"/>
    <property type="match status" value="1"/>
</dbReference>
<proteinExistence type="predicted"/>
<evidence type="ECO:0000259" key="1">
    <source>
        <dbReference type="Pfam" id="PF08823"/>
    </source>
</evidence>
<evidence type="ECO:0000313" key="3">
    <source>
        <dbReference type="Proteomes" id="UP000448943"/>
    </source>
</evidence>
<dbReference type="SUPFAM" id="SSF56235">
    <property type="entry name" value="N-terminal nucleophile aminohydrolases (Ntn hydrolases)"/>
    <property type="match status" value="1"/>
</dbReference>
<dbReference type="OrthoDB" id="9790012at2"/>
<gene>
    <name evidence="2" type="ORF">ERL59_04740</name>
</gene>
<keyword evidence="3" id="KW-1185">Reference proteome</keyword>
<organism evidence="2 3">
    <name type="scientific">Chengkuizengella marina</name>
    <dbReference type="NCBI Taxonomy" id="2507566"/>
    <lineage>
        <taxon>Bacteria</taxon>
        <taxon>Bacillati</taxon>
        <taxon>Bacillota</taxon>
        <taxon>Bacilli</taxon>
        <taxon>Bacillales</taxon>
        <taxon>Paenibacillaceae</taxon>
        <taxon>Chengkuizengella</taxon>
    </lineage>
</organism>
<dbReference type="PANTHER" id="PTHR39328:SF1">
    <property type="entry name" value="BLL2871 PROTEIN"/>
    <property type="match status" value="1"/>
</dbReference>
<dbReference type="EMBL" id="SIJB01000012">
    <property type="protein sequence ID" value="NBI28261.1"/>
    <property type="molecule type" value="Genomic_DNA"/>
</dbReference>
<dbReference type="Pfam" id="PF06267">
    <property type="entry name" value="DUF1028"/>
    <property type="match status" value="1"/>
</dbReference>
<dbReference type="AlphaFoldDB" id="A0A6N9PXM1"/>
<dbReference type="InterPro" id="IPR029055">
    <property type="entry name" value="Ntn_hydrolases_N"/>
</dbReference>
<evidence type="ECO:0000313" key="2">
    <source>
        <dbReference type="EMBL" id="NBI28261.1"/>
    </source>
</evidence>
<accession>A0A6N9PXM1</accession>
<dbReference type="PANTHER" id="PTHR39328">
    <property type="entry name" value="BLL2871 PROTEIN"/>
    <property type="match status" value="1"/>
</dbReference>
<dbReference type="Pfam" id="PF08823">
    <property type="entry name" value="PG_binding_2"/>
    <property type="match status" value="1"/>
</dbReference>
<dbReference type="InterPro" id="IPR010430">
    <property type="entry name" value="DUF1028"/>
</dbReference>
<reference evidence="2 3" key="1">
    <citation type="submission" date="2019-01" db="EMBL/GenBank/DDBJ databases">
        <title>Chengkuizengella sp. nov., isolated from deep-sea sediment of East Pacific Ocean.</title>
        <authorList>
            <person name="Yang J."/>
            <person name="Lai Q."/>
            <person name="Shao Z."/>
        </authorList>
    </citation>
    <scope>NUCLEOTIDE SEQUENCE [LARGE SCALE GENOMIC DNA]</scope>
    <source>
        <strain evidence="2 3">YPA3-1-1</strain>
    </source>
</reference>
<dbReference type="RefSeq" id="WP_160645116.1">
    <property type="nucleotide sequence ID" value="NZ_SIJB01000012.1"/>
</dbReference>